<feature type="region of interest" description="Disordered" evidence="1">
    <location>
        <begin position="49"/>
        <end position="75"/>
    </location>
</feature>
<dbReference type="EMBL" id="GEVL01018376">
    <property type="protein sequence ID" value="JAU58965.1"/>
    <property type="molecule type" value="Transcribed_RNA"/>
</dbReference>
<name>A0A1J3JLM8_NOCCA</name>
<protein>
    <submittedName>
        <fullName evidence="4">Uncharacterized protein</fullName>
    </submittedName>
</protein>
<proteinExistence type="predicted"/>
<accession>A0A1J3JLM8</accession>
<dbReference type="EMBL" id="GEVI01004235">
    <property type="protein sequence ID" value="JAU28085.1"/>
    <property type="molecule type" value="Transcribed_RNA"/>
</dbReference>
<organism evidence="4">
    <name type="scientific">Noccaea caerulescens</name>
    <name type="common">Alpine penny-cress</name>
    <name type="synonym">Thlaspi caerulescens</name>
    <dbReference type="NCBI Taxonomy" id="107243"/>
    <lineage>
        <taxon>Eukaryota</taxon>
        <taxon>Viridiplantae</taxon>
        <taxon>Streptophyta</taxon>
        <taxon>Embryophyta</taxon>
        <taxon>Tracheophyta</taxon>
        <taxon>Spermatophyta</taxon>
        <taxon>Magnoliopsida</taxon>
        <taxon>eudicotyledons</taxon>
        <taxon>Gunneridae</taxon>
        <taxon>Pentapetalae</taxon>
        <taxon>rosids</taxon>
        <taxon>malvids</taxon>
        <taxon>Brassicales</taxon>
        <taxon>Brassicaceae</taxon>
        <taxon>Coluteocarpeae</taxon>
        <taxon>Noccaea</taxon>
    </lineage>
</organism>
<evidence type="ECO:0000313" key="4">
    <source>
        <dbReference type="EMBL" id="JAU93339.1"/>
    </source>
</evidence>
<sequence length="75" mass="8139">MKILLKTENSSWFYPLRTVNLAAKNPIFFLKPCSTISIDGCEAVLPPQNLPETSPDVNDLPLGVSKGSTSCKSSK</sequence>
<feature type="compositionally biased region" description="Polar residues" evidence="1">
    <location>
        <begin position="66"/>
        <end position="75"/>
    </location>
</feature>
<evidence type="ECO:0000313" key="3">
    <source>
        <dbReference type="EMBL" id="JAU58965.1"/>
    </source>
</evidence>
<evidence type="ECO:0000256" key="1">
    <source>
        <dbReference type="SAM" id="MobiDB-lite"/>
    </source>
</evidence>
<dbReference type="EMBL" id="GEVM01012599">
    <property type="protein sequence ID" value="JAU93339.1"/>
    <property type="molecule type" value="Transcribed_RNA"/>
</dbReference>
<reference evidence="4" key="1">
    <citation type="submission" date="2016-07" db="EMBL/GenBank/DDBJ databases">
        <title>De novo transcriptome assembly of four accessions of the metal hyperaccumulator plant Noccaea caerulescens.</title>
        <authorList>
            <person name="Blande D."/>
            <person name="Halimaa P."/>
            <person name="Tervahauta A.I."/>
            <person name="Aarts M.G."/>
            <person name="Karenlampi S.O."/>
        </authorList>
    </citation>
    <scope>NUCLEOTIDE SEQUENCE</scope>
</reference>
<gene>
    <name evidence="2" type="ORF">GA_TR3670_c5_g1_i1_g.12586</name>
    <name evidence="3" type="ORF">LE_TR17190_c2_g1_i1_g.55087</name>
    <name evidence="4" type="ORF">MP_TR25249_c4_g1_i1_g.73493</name>
</gene>
<dbReference type="AlphaFoldDB" id="A0A1J3JLM8"/>
<evidence type="ECO:0000313" key="2">
    <source>
        <dbReference type="EMBL" id="JAU28085.1"/>
    </source>
</evidence>